<dbReference type="Proteomes" id="UP001066276">
    <property type="component" value="Chromosome 1_2"/>
</dbReference>
<name>A0AAV7W8F3_PLEWA</name>
<gene>
    <name evidence="2" type="ORF">NDU88_004221</name>
</gene>
<proteinExistence type="predicted"/>
<evidence type="ECO:0000313" key="2">
    <source>
        <dbReference type="EMBL" id="KAJ1208838.1"/>
    </source>
</evidence>
<dbReference type="EMBL" id="JANPWB010000002">
    <property type="protein sequence ID" value="KAJ1208838.1"/>
    <property type="molecule type" value="Genomic_DNA"/>
</dbReference>
<comment type="caution">
    <text evidence="2">The sequence shown here is derived from an EMBL/GenBank/DDBJ whole genome shotgun (WGS) entry which is preliminary data.</text>
</comment>
<evidence type="ECO:0000256" key="1">
    <source>
        <dbReference type="SAM" id="MobiDB-lite"/>
    </source>
</evidence>
<protein>
    <submittedName>
        <fullName evidence="2">Uncharacterized protein</fullName>
    </submittedName>
</protein>
<accession>A0AAV7W8F3</accession>
<dbReference type="AlphaFoldDB" id="A0AAV7W8F3"/>
<evidence type="ECO:0000313" key="3">
    <source>
        <dbReference type="Proteomes" id="UP001066276"/>
    </source>
</evidence>
<feature type="region of interest" description="Disordered" evidence="1">
    <location>
        <begin position="120"/>
        <end position="165"/>
    </location>
</feature>
<keyword evidence="3" id="KW-1185">Reference proteome</keyword>
<sequence length="165" mass="17851">MVAGQRHSPRCGQAHRLSFTSWSLQYSQDLQQGLHRPQLSTPAVGKMFHGMGKGKPFLLLVQHAARQGRGTLSGGSHVGMSPLLRPQESVCSWGSSPPYADAFPGPACSLRRGWVRRTPFTHRSPQLTRSAAGRHQPPPRSLEAGRVPSGMDQGGPLSYLIAPRG</sequence>
<organism evidence="2 3">
    <name type="scientific">Pleurodeles waltl</name>
    <name type="common">Iberian ribbed newt</name>
    <dbReference type="NCBI Taxonomy" id="8319"/>
    <lineage>
        <taxon>Eukaryota</taxon>
        <taxon>Metazoa</taxon>
        <taxon>Chordata</taxon>
        <taxon>Craniata</taxon>
        <taxon>Vertebrata</taxon>
        <taxon>Euteleostomi</taxon>
        <taxon>Amphibia</taxon>
        <taxon>Batrachia</taxon>
        <taxon>Caudata</taxon>
        <taxon>Salamandroidea</taxon>
        <taxon>Salamandridae</taxon>
        <taxon>Pleurodelinae</taxon>
        <taxon>Pleurodeles</taxon>
    </lineage>
</organism>
<reference evidence="2" key="1">
    <citation type="journal article" date="2022" name="bioRxiv">
        <title>Sequencing and chromosome-scale assembly of the giantPleurodeles waltlgenome.</title>
        <authorList>
            <person name="Brown T."/>
            <person name="Elewa A."/>
            <person name="Iarovenko S."/>
            <person name="Subramanian E."/>
            <person name="Araus A.J."/>
            <person name="Petzold A."/>
            <person name="Susuki M."/>
            <person name="Suzuki K.-i.T."/>
            <person name="Hayashi T."/>
            <person name="Toyoda A."/>
            <person name="Oliveira C."/>
            <person name="Osipova E."/>
            <person name="Leigh N.D."/>
            <person name="Simon A."/>
            <person name="Yun M.H."/>
        </authorList>
    </citation>
    <scope>NUCLEOTIDE SEQUENCE</scope>
    <source>
        <strain evidence="2">20211129_DDA</strain>
        <tissue evidence="2">Liver</tissue>
    </source>
</reference>